<keyword evidence="1 5" id="KW-0805">Transcription regulation</keyword>
<dbReference type="STRING" id="3827.A0A1S2XDN5"/>
<feature type="compositionally biased region" description="Low complexity" evidence="6">
    <location>
        <begin position="43"/>
        <end position="54"/>
    </location>
</feature>
<evidence type="ECO:0000256" key="6">
    <source>
        <dbReference type="SAM" id="MobiDB-lite"/>
    </source>
</evidence>
<sequence>MEEGGSSTIGNNVKQEKISSSSTDHHHQKNQIKEESEDDEESSSTGTGSDYDSSQSPLNSSIDILSPFSKHLSKRKEGPQISADNSPKSTKRKERHPGSGSTQKTAADLGEDCIGEAGRRFTSHILNLKAGEDVAENILNLSRACKRQSVIILSASGTVSNVTLRVPDGGDASFTYQGIFHLLSLSGSYIFTTKPARGHRRRKEMLFSILMSDINGKVFGGSIANSLIAAGPLQVVVGTFKQEGYKEPRENKKSNESSPVVAAPPQKMFGGNSNSEKVIPGEDSKIFVEGHTNCPSPTSGFLPTTHDHQAAANNDQASNDQAATHDDQASNSQAATHADQAANNKTAIHDDQAAANNQTATHDDEAANNLDNNSIYVDGTNETV</sequence>
<feature type="compositionally biased region" description="Polar residues" evidence="6">
    <location>
        <begin position="369"/>
        <end position="384"/>
    </location>
</feature>
<dbReference type="InterPro" id="IPR039605">
    <property type="entry name" value="AHL"/>
</dbReference>
<keyword evidence="3 5" id="KW-0804">Transcription</keyword>
<protein>
    <recommendedName>
        <fullName evidence="5">AT-hook motif nuclear-localized protein</fullName>
    </recommendedName>
</protein>
<evidence type="ECO:0000256" key="5">
    <source>
        <dbReference type="RuleBase" id="RU367031"/>
    </source>
</evidence>
<evidence type="ECO:0000256" key="4">
    <source>
        <dbReference type="ARBA" id="ARBA00023242"/>
    </source>
</evidence>
<dbReference type="OrthoDB" id="1373386at2759"/>
<evidence type="ECO:0000313" key="8">
    <source>
        <dbReference type="Proteomes" id="UP000087171"/>
    </source>
</evidence>
<dbReference type="eggNOG" id="ENOG502R1P2">
    <property type="taxonomic scope" value="Eukaryota"/>
</dbReference>
<evidence type="ECO:0000256" key="3">
    <source>
        <dbReference type="ARBA" id="ARBA00023163"/>
    </source>
</evidence>
<comment type="domain">
    <text evidence="5">The PPC domain mediates interactions between AHL proteins.</text>
</comment>
<dbReference type="KEGG" id="cam:101498107"/>
<feature type="compositionally biased region" description="Polar residues" evidence="6">
    <location>
        <begin position="293"/>
        <end position="302"/>
    </location>
</feature>
<dbReference type="GO" id="GO:0003680">
    <property type="term" value="F:minor groove of adenine-thymine-rich DNA binding"/>
    <property type="evidence" value="ECO:0007669"/>
    <property type="project" value="UniProtKB-UniRule"/>
</dbReference>
<feature type="compositionally biased region" description="Basic and acidic residues" evidence="6">
    <location>
        <begin position="279"/>
        <end position="288"/>
    </location>
</feature>
<feature type="compositionally biased region" description="Polar residues" evidence="6">
    <location>
        <begin position="329"/>
        <end position="346"/>
    </location>
</feature>
<comment type="function">
    <text evidence="5">Transcription factor that specifically binds AT-rich DNA sequences related to the nuclear matrix attachment regions (MARs).</text>
</comment>
<dbReference type="PROSITE" id="PS51742">
    <property type="entry name" value="PPC"/>
    <property type="match status" value="1"/>
</dbReference>
<evidence type="ECO:0000256" key="2">
    <source>
        <dbReference type="ARBA" id="ARBA00023125"/>
    </source>
</evidence>
<feature type="compositionally biased region" description="Polar residues" evidence="6">
    <location>
        <begin position="1"/>
        <end position="22"/>
    </location>
</feature>
<feature type="region of interest" description="Disordered" evidence="6">
    <location>
        <begin position="1"/>
        <end position="108"/>
    </location>
</feature>
<evidence type="ECO:0000256" key="1">
    <source>
        <dbReference type="ARBA" id="ARBA00023015"/>
    </source>
</evidence>
<dbReference type="Proteomes" id="UP000087171">
    <property type="component" value="Chromosome Ca1"/>
</dbReference>
<feature type="domain" description="PPC" evidence="7">
    <location>
        <begin position="118"/>
        <end position="262"/>
    </location>
</feature>
<dbReference type="GO" id="GO:0005634">
    <property type="term" value="C:nucleus"/>
    <property type="evidence" value="ECO:0007669"/>
    <property type="project" value="UniProtKB-SubCell"/>
</dbReference>
<organism evidence="8 9">
    <name type="scientific">Cicer arietinum</name>
    <name type="common">Chickpea</name>
    <name type="synonym">Garbanzo</name>
    <dbReference type="NCBI Taxonomy" id="3827"/>
    <lineage>
        <taxon>Eukaryota</taxon>
        <taxon>Viridiplantae</taxon>
        <taxon>Streptophyta</taxon>
        <taxon>Embryophyta</taxon>
        <taxon>Tracheophyta</taxon>
        <taxon>Spermatophyta</taxon>
        <taxon>Magnoliopsida</taxon>
        <taxon>eudicotyledons</taxon>
        <taxon>Gunneridae</taxon>
        <taxon>Pentapetalae</taxon>
        <taxon>rosids</taxon>
        <taxon>fabids</taxon>
        <taxon>Fabales</taxon>
        <taxon>Fabaceae</taxon>
        <taxon>Papilionoideae</taxon>
        <taxon>50 kb inversion clade</taxon>
        <taxon>NPAAA clade</taxon>
        <taxon>Hologalegina</taxon>
        <taxon>IRL clade</taxon>
        <taxon>Cicereae</taxon>
        <taxon>Cicer</taxon>
    </lineage>
</organism>
<evidence type="ECO:0000313" key="9">
    <source>
        <dbReference type="RefSeq" id="XP_004487733.1"/>
    </source>
</evidence>
<dbReference type="Gene3D" id="3.30.1330.80">
    <property type="entry name" value="Hypothetical protein, similar to alpha- acetolactate decarboxylase, domain 2"/>
    <property type="match status" value="1"/>
</dbReference>
<dbReference type="PaxDb" id="3827-XP_004487733.1"/>
<dbReference type="PANTHER" id="PTHR31500">
    <property type="entry name" value="AT-HOOK MOTIF NUCLEAR-LOCALIZED PROTEIN 9"/>
    <property type="match status" value="1"/>
</dbReference>
<dbReference type="Pfam" id="PF03479">
    <property type="entry name" value="PCC"/>
    <property type="match status" value="1"/>
</dbReference>
<keyword evidence="8" id="KW-1185">Reference proteome</keyword>
<feature type="compositionally biased region" description="Low complexity" evidence="6">
    <location>
        <begin position="310"/>
        <end position="322"/>
    </location>
</feature>
<dbReference type="InterPro" id="IPR005175">
    <property type="entry name" value="PPC_dom"/>
</dbReference>
<gene>
    <name evidence="9" type="primary">LOC101498107</name>
</gene>
<keyword evidence="2 5" id="KW-0238">DNA-binding</keyword>
<keyword evidence="4 5" id="KW-0539">Nucleus</keyword>
<feature type="region of interest" description="Disordered" evidence="6">
    <location>
        <begin position="245"/>
        <end position="384"/>
    </location>
</feature>
<dbReference type="SUPFAM" id="SSF117856">
    <property type="entry name" value="AF0104/ALDC/Ptd012-like"/>
    <property type="match status" value="1"/>
</dbReference>
<reference evidence="8" key="1">
    <citation type="journal article" date="2013" name="Nat. Biotechnol.">
        <title>Draft genome sequence of chickpea (Cicer arietinum) provides a resource for trait improvement.</title>
        <authorList>
            <person name="Varshney R.K."/>
            <person name="Song C."/>
            <person name="Saxena R.K."/>
            <person name="Azam S."/>
            <person name="Yu S."/>
            <person name="Sharpe A.G."/>
            <person name="Cannon S."/>
            <person name="Baek J."/>
            <person name="Rosen B.D."/>
            <person name="Tar'an B."/>
            <person name="Millan T."/>
            <person name="Zhang X."/>
            <person name="Ramsay L.D."/>
            <person name="Iwata A."/>
            <person name="Wang Y."/>
            <person name="Nelson W."/>
            <person name="Farmer A.D."/>
            <person name="Gaur P.M."/>
            <person name="Soderlund C."/>
            <person name="Penmetsa R.V."/>
            <person name="Xu C."/>
            <person name="Bharti A.K."/>
            <person name="He W."/>
            <person name="Winter P."/>
            <person name="Zhao S."/>
            <person name="Hane J.K."/>
            <person name="Carrasquilla-Garcia N."/>
            <person name="Condie J.A."/>
            <person name="Upadhyaya H.D."/>
            <person name="Luo M.C."/>
            <person name="Thudi M."/>
            <person name="Gowda C.L."/>
            <person name="Singh N.P."/>
            <person name="Lichtenzveig J."/>
            <person name="Gali K.K."/>
            <person name="Rubio J."/>
            <person name="Nadarajan N."/>
            <person name="Dolezel J."/>
            <person name="Bansal K.C."/>
            <person name="Xu X."/>
            <person name="Edwards D."/>
            <person name="Zhang G."/>
            <person name="Kahl G."/>
            <person name="Gil J."/>
            <person name="Singh K.B."/>
            <person name="Datta S.K."/>
            <person name="Jackson S.A."/>
            <person name="Wang J."/>
            <person name="Cook D.R."/>
        </authorList>
    </citation>
    <scope>NUCLEOTIDE SEQUENCE [LARGE SCALE GENOMIC DNA]</scope>
    <source>
        <strain evidence="8">cv. CDC Frontier</strain>
    </source>
</reference>
<dbReference type="PANTHER" id="PTHR31500:SF57">
    <property type="entry name" value="AT-HOOK MOTIF NUCLEAR-LOCALIZED PROTEIN 10"/>
    <property type="match status" value="1"/>
</dbReference>
<comment type="subcellular location">
    <subcellularLocation>
        <location evidence="5">Nucleus</location>
    </subcellularLocation>
</comment>
<proteinExistence type="predicted"/>
<dbReference type="AlphaFoldDB" id="A0A1S2XDN5"/>
<reference evidence="9" key="2">
    <citation type="submission" date="2025-08" db="UniProtKB">
        <authorList>
            <consortium name="RefSeq"/>
        </authorList>
    </citation>
    <scope>IDENTIFICATION</scope>
    <source>
        <tissue evidence="9">Etiolated seedlings</tissue>
    </source>
</reference>
<dbReference type="CDD" id="cd11378">
    <property type="entry name" value="DUF296"/>
    <property type="match status" value="1"/>
</dbReference>
<evidence type="ECO:0000259" key="7">
    <source>
        <dbReference type="PROSITE" id="PS51742"/>
    </source>
</evidence>
<accession>A0A1S2XDN5</accession>
<name>A0A1S2XDN5_CICAR</name>
<dbReference type="RefSeq" id="XP_004487733.1">
    <property type="nucleotide sequence ID" value="XM_004487676.3"/>
</dbReference>
<dbReference type="GeneID" id="101498107"/>
<feature type="compositionally biased region" description="Basic and acidic residues" evidence="6">
    <location>
        <begin position="245"/>
        <end position="255"/>
    </location>
</feature>